<dbReference type="PANTHER" id="PTHR43479:SF11">
    <property type="entry name" value="ACREF_ENVCD OPERON REPRESSOR-RELATED"/>
    <property type="match status" value="1"/>
</dbReference>
<reference evidence="4 5" key="1">
    <citation type="journal article" date="2014" name="Genome Announc.">
        <title>Draft Genome Sequence of Paenibacillus pini JCM 16418T, Isolated from the Rhizosphere of Pine Tree.</title>
        <authorList>
            <person name="Yuki M."/>
            <person name="Oshima K."/>
            <person name="Suda W."/>
            <person name="Oshida Y."/>
            <person name="Kitamura K."/>
            <person name="Iida Y."/>
            <person name="Hattori M."/>
            <person name="Ohkuma M."/>
        </authorList>
    </citation>
    <scope>NUCLEOTIDE SEQUENCE [LARGE SCALE GENOMIC DNA]</scope>
    <source>
        <strain evidence="4 5">JCM 16418</strain>
    </source>
</reference>
<keyword evidence="1 2" id="KW-0238">DNA-binding</keyword>
<dbReference type="Pfam" id="PF00440">
    <property type="entry name" value="TetR_N"/>
    <property type="match status" value="1"/>
</dbReference>
<dbReference type="RefSeq" id="WP_052020216.1">
    <property type="nucleotide sequence ID" value="NZ_BAVZ01000006.1"/>
</dbReference>
<dbReference type="InterPro" id="IPR050624">
    <property type="entry name" value="HTH-type_Tx_Regulator"/>
</dbReference>
<keyword evidence="5" id="KW-1185">Reference proteome</keyword>
<dbReference type="InterPro" id="IPR009057">
    <property type="entry name" value="Homeodomain-like_sf"/>
</dbReference>
<dbReference type="SUPFAM" id="SSF46689">
    <property type="entry name" value="Homeodomain-like"/>
    <property type="match status" value="1"/>
</dbReference>
<evidence type="ECO:0000313" key="4">
    <source>
        <dbReference type="EMBL" id="GAF08461.1"/>
    </source>
</evidence>
<dbReference type="Gene3D" id="1.10.357.10">
    <property type="entry name" value="Tetracycline Repressor, domain 2"/>
    <property type="match status" value="1"/>
</dbReference>
<evidence type="ECO:0000256" key="2">
    <source>
        <dbReference type="PROSITE-ProRule" id="PRU00335"/>
    </source>
</evidence>
<sequence>MQILKEDVRNSILKAALAEFKAYDYSDASMRRISAAAGVTTGNIYRYFSNKEGLFEALVDPVYEKLMAYIMDIKQEIELGYPQEADSPKYMLMVENTIVILFEESSAELTILLNRSAGSKYSHVKSRIVTLVVSILERVFISMKKEESAELTVQERNTIDMLSGTIVEGVCLILREQEDGETVKTLVNQFLYLYQLDMEQRRLR</sequence>
<evidence type="ECO:0000259" key="3">
    <source>
        <dbReference type="PROSITE" id="PS50977"/>
    </source>
</evidence>
<proteinExistence type="predicted"/>
<organism evidence="4 5">
    <name type="scientific">Paenibacillus pini JCM 16418</name>
    <dbReference type="NCBI Taxonomy" id="1236976"/>
    <lineage>
        <taxon>Bacteria</taxon>
        <taxon>Bacillati</taxon>
        <taxon>Bacillota</taxon>
        <taxon>Bacilli</taxon>
        <taxon>Bacillales</taxon>
        <taxon>Paenibacillaceae</taxon>
        <taxon>Paenibacillus</taxon>
    </lineage>
</organism>
<dbReference type="PANTHER" id="PTHR43479">
    <property type="entry name" value="ACREF/ENVCD OPERON REPRESSOR-RELATED"/>
    <property type="match status" value="1"/>
</dbReference>
<dbReference type="Proteomes" id="UP000019364">
    <property type="component" value="Unassembled WGS sequence"/>
</dbReference>
<gene>
    <name evidence="4" type="ORF">JCM16418_2540</name>
</gene>
<feature type="domain" description="HTH tetR-type" evidence="3">
    <location>
        <begin position="6"/>
        <end position="66"/>
    </location>
</feature>
<dbReference type="eggNOG" id="COG1309">
    <property type="taxonomic scope" value="Bacteria"/>
</dbReference>
<dbReference type="PRINTS" id="PR00455">
    <property type="entry name" value="HTHTETR"/>
</dbReference>
<accession>W7YV31</accession>
<protein>
    <submittedName>
        <fullName evidence="4">Transcriptional regulator</fullName>
    </submittedName>
</protein>
<dbReference type="AlphaFoldDB" id="W7YV31"/>
<feature type="DNA-binding region" description="H-T-H motif" evidence="2">
    <location>
        <begin position="29"/>
        <end position="48"/>
    </location>
</feature>
<name>W7YV31_9BACL</name>
<evidence type="ECO:0000313" key="5">
    <source>
        <dbReference type="Proteomes" id="UP000019364"/>
    </source>
</evidence>
<evidence type="ECO:0000256" key="1">
    <source>
        <dbReference type="ARBA" id="ARBA00023125"/>
    </source>
</evidence>
<dbReference type="STRING" id="1236976.JCM16418_2540"/>
<dbReference type="InterPro" id="IPR001647">
    <property type="entry name" value="HTH_TetR"/>
</dbReference>
<dbReference type="EMBL" id="BAVZ01000006">
    <property type="protein sequence ID" value="GAF08461.1"/>
    <property type="molecule type" value="Genomic_DNA"/>
</dbReference>
<dbReference type="OrthoDB" id="494991at2"/>
<dbReference type="PROSITE" id="PS50977">
    <property type="entry name" value="HTH_TETR_2"/>
    <property type="match status" value="1"/>
</dbReference>
<comment type="caution">
    <text evidence="4">The sequence shown here is derived from an EMBL/GenBank/DDBJ whole genome shotgun (WGS) entry which is preliminary data.</text>
</comment>
<dbReference type="GO" id="GO:0003677">
    <property type="term" value="F:DNA binding"/>
    <property type="evidence" value="ECO:0007669"/>
    <property type="project" value="UniProtKB-UniRule"/>
</dbReference>